<feature type="chain" id="PRO_5039332623" description="Ig-like domain-containing protein" evidence="1">
    <location>
        <begin position="26"/>
        <end position="146"/>
    </location>
</feature>
<evidence type="ECO:0000256" key="1">
    <source>
        <dbReference type="SAM" id="SignalP"/>
    </source>
</evidence>
<keyword evidence="1" id="KW-0732">Signal</keyword>
<evidence type="ECO:0008006" key="4">
    <source>
        <dbReference type="Google" id="ProtNLM"/>
    </source>
</evidence>
<dbReference type="eggNOG" id="ENOG5032CJE">
    <property type="taxonomic scope" value="Bacteria"/>
</dbReference>
<organism evidence="2 3">
    <name type="scientific">Nocardia farcinica (strain IFM 10152)</name>
    <dbReference type="NCBI Taxonomy" id="247156"/>
    <lineage>
        <taxon>Bacteria</taxon>
        <taxon>Bacillati</taxon>
        <taxon>Actinomycetota</taxon>
        <taxon>Actinomycetes</taxon>
        <taxon>Mycobacteriales</taxon>
        <taxon>Nocardiaceae</taxon>
        <taxon>Nocardia</taxon>
    </lineage>
</organism>
<gene>
    <name evidence="2" type="ordered locus">NFA_19000</name>
</gene>
<protein>
    <recommendedName>
        <fullName evidence="4">Ig-like domain-containing protein</fullName>
    </recommendedName>
</protein>
<evidence type="ECO:0000313" key="2">
    <source>
        <dbReference type="EMBL" id="BAD56746.1"/>
    </source>
</evidence>
<accession>Q5YYJ5</accession>
<dbReference type="AlphaFoldDB" id="Q5YYJ5"/>
<sequence length="146" mass="14771">MTAAHRHLRRAGIGASAFGAMLATAVLTAPHAAAWVGDLTVSGENHTVGCTYTLTARVDIDRLTEVKFTDNGTAIAGSPVKPSLLSDKVSIKWKPATAGTHRLEARQLLISDSVTVQVAEGSGGLTGSASCGASGLGSLFPSLSAG</sequence>
<dbReference type="KEGG" id="nfa:NFA_19000"/>
<dbReference type="HOGENOM" id="CLU_1775515_0_0_11"/>
<dbReference type="EMBL" id="AP006618">
    <property type="protein sequence ID" value="BAD56746.1"/>
    <property type="molecule type" value="Genomic_DNA"/>
</dbReference>
<dbReference type="OrthoDB" id="4558227at2"/>
<dbReference type="RefSeq" id="WP_011208431.1">
    <property type="nucleotide sequence ID" value="NC_006361.1"/>
</dbReference>
<keyword evidence="3" id="KW-1185">Reference proteome</keyword>
<dbReference type="GeneID" id="61132682"/>
<dbReference type="Proteomes" id="UP000006820">
    <property type="component" value="Chromosome"/>
</dbReference>
<feature type="signal peptide" evidence="1">
    <location>
        <begin position="1"/>
        <end position="25"/>
    </location>
</feature>
<name>Q5YYJ5_NOCFA</name>
<evidence type="ECO:0000313" key="3">
    <source>
        <dbReference type="Proteomes" id="UP000006820"/>
    </source>
</evidence>
<reference evidence="2 3" key="1">
    <citation type="journal article" date="2004" name="Proc. Natl. Acad. Sci. U.S.A.">
        <title>The complete genomic sequence of Nocardia farcinica IFM 10152.</title>
        <authorList>
            <person name="Ishikawa J."/>
            <person name="Yamashita A."/>
            <person name="Mikami Y."/>
            <person name="Hoshino Y."/>
            <person name="Kurita H."/>
            <person name="Hotta K."/>
            <person name="Shiba T."/>
            <person name="Hattori M."/>
        </authorList>
    </citation>
    <scope>NUCLEOTIDE SEQUENCE [LARGE SCALE GENOMIC DNA]</scope>
    <source>
        <strain evidence="2 3">IFM 10152</strain>
    </source>
</reference>
<proteinExistence type="predicted"/>